<evidence type="ECO:0000313" key="2">
    <source>
        <dbReference type="EMBL" id="KAI4543478.1"/>
    </source>
</evidence>
<reference evidence="2" key="1">
    <citation type="submission" date="2022-03" db="EMBL/GenBank/DDBJ databases">
        <title>Genomic analyses of argali, domestic sheep and their hybrids provide insights into chromosomal evolution, heterosis and genetic basis of agronomic traits.</title>
        <authorList>
            <person name="Li M."/>
        </authorList>
    </citation>
    <scope>NUCLEOTIDE SEQUENCE</scope>
    <source>
        <strain evidence="2">CAU-MHL-2022a</strain>
        <tissue evidence="2">Skin</tissue>
    </source>
</reference>
<comment type="caution">
    <text evidence="2">The sequence shown here is derived from an EMBL/GenBank/DDBJ whole genome shotgun (WGS) entry which is preliminary data.</text>
</comment>
<keyword evidence="3" id="KW-1185">Reference proteome</keyword>
<feature type="region of interest" description="Disordered" evidence="1">
    <location>
        <begin position="142"/>
        <end position="162"/>
    </location>
</feature>
<proteinExistence type="predicted"/>
<protein>
    <submittedName>
        <fullName evidence="2">Uncharacterized protein</fullName>
    </submittedName>
</protein>
<dbReference type="Proteomes" id="UP001214576">
    <property type="component" value="Unassembled WGS sequence"/>
</dbReference>
<organism evidence="2 3">
    <name type="scientific">Ovis ammon polii</name>
    <dbReference type="NCBI Taxonomy" id="230172"/>
    <lineage>
        <taxon>Eukaryota</taxon>
        <taxon>Metazoa</taxon>
        <taxon>Chordata</taxon>
        <taxon>Craniata</taxon>
        <taxon>Vertebrata</taxon>
        <taxon>Euteleostomi</taxon>
        <taxon>Mammalia</taxon>
        <taxon>Eutheria</taxon>
        <taxon>Laurasiatheria</taxon>
        <taxon>Artiodactyla</taxon>
        <taxon>Ruminantia</taxon>
        <taxon>Pecora</taxon>
        <taxon>Bovidae</taxon>
        <taxon>Caprinae</taxon>
        <taxon>Ovis</taxon>
    </lineage>
</organism>
<accession>A0AAD4YD37</accession>
<gene>
    <name evidence="2" type="ORF">MG293_006272</name>
</gene>
<evidence type="ECO:0000313" key="3">
    <source>
        <dbReference type="Proteomes" id="UP001214576"/>
    </source>
</evidence>
<dbReference type="EMBL" id="JAKZEL010000005">
    <property type="protein sequence ID" value="KAI4543478.1"/>
    <property type="molecule type" value="Genomic_DNA"/>
</dbReference>
<sequence>MNDLYLKTFHYKSSVGQEWFRTRSFVELEEEAGSTCIAMVFARGSSYVILFNPYKKQQRTPGSTFFLVLVLAVLKVPYDSSSNSEDSTNRAACEFPFNVLMYCGLSQGRQTSEKAVGPEEPANLPQTLLAVAREDVESANLGKYPVMEENSGLQKKKDSESC</sequence>
<name>A0AAD4YD37_OVIAM</name>
<evidence type="ECO:0000256" key="1">
    <source>
        <dbReference type="SAM" id="MobiDB-lite"/>
    </source>
</evidence>
<dbReference type="AlphaFoldDB" id="A0AAD4YD37"/>